<dbReference type="AlphaFoldDB" id="X1ELJ7"/>
<comment type="caution">
    <text evidence="1">The sequence shown here is derived from an EMBL/GenBank/DDBJ whole genome shotgun (WGS) entry which is preliminary data.</text>
</comment>
<gene>
    <name evidence="1" type="ORF">S03H2_12996</name>
</gene>
<sequence length="145" mass="16374">MKLLLISSLICLPIQITNAMDHREEAQAAQSSETIELVPTAAKDEAVPEFQKPLVIGELYGTSLEKHKNTIDYHPEVGSDHTKWREAIQQFKPKTVLFGTNIVDAEMLAFWRSEVPDGELYLIRRGVALARVDLKAAEKLNVNYR</sequence>
<evidence type="ECO:0000313" key="1">
    <source>
        <dbReference type="EMBL" id="GAH34246.1"/>
    </source>
</evidence>
<dbReference type="EMBL" id="BARU01006601">
    <property type="protein sequence ID" value="GAH34246.1"/>
    <property type="molecule type" value="Genomic_DNA"/>
</dbReference>
<name>X1ELJ7_9ZZZZ</name>
<protein>
    <submittedName>
        <fullName evidence="1">Uncharacterized protein</fullName>
    </submittedName>
</protein>
<organism evidence="1">
    <name type="scientific">marine sediment metagenome</name>
    <dbReference type="NCBI Taxonomy" id="412755"/>
    <lineage>
        <taxon>unclassified sequences</taxon>
        <taxon>metagenomes</taxon>
        <taxon>ecological metagenomes</taxon>
    </lineage>
</organism>
<accession>X1ELJ7</accession>
<reference evidence="1" key="1">
    <citation type="journal article" date="2014" name="Front. Microbiol.">
        <title>High frequency of phylogenetically diverse reductive dehalogenase-homologous genes in deep subseafloor sedimentary metagenomes.</title>
        <authorList>
            <person name="Kawai M."/>
            <person name="Futagami T."/>
            <person name="Toyoda A."/>
            <person name="Takaki Y."/>
            <person name="Nishi S."/>
            <person name="Hori S."/>
            <person name="Arai W."/>
            <person name="Tsubouchi T."/>
            <person name="Morono Y."/>
            <person name="Uchiyama I."/>
            <person name="Ito T."/>
            <person name="Fujiyama A."/>
            <person name="Inagaki F."/>
            <person name="Takami H."/>
        </authorList>
    </citation>
    <scope>NUCLEOTIDE SEQUENCE</scope>
    <source>
        <strain evidence="1">Expedition CK06-06</strain>
    </source>
</reference>
<proteinExistence type="predicted"/>